<name>A0A1I4BIS3_9PROT</name>
<reference evidence="2" key="1">
    <citation type="submission" date="2016-10" db="EMBL/GenBank/DDBJ databases">
        <authorList>
            <person name="Varghese N."/>
            <person name="Submissions S."/>
        </authorList>
    </citation>
    <scope>NUCLEOTIDE SEQUENCE [LARGE SCALE GENOMIC DNA]</scope>
    <source>
        <strain evidence="2">Nm69</strain>
    </source>
</reference>
<accession>A0A1I4BIS3</accession>
<evidence type="ECO:0000313" key="2">
    <source>
        <dbReference type="Proteomes" id="UP000199533"/>
    </source>
</evidence>
<gene>
    <name evidence="1" type="ORF">SAMN05216302_101226</name>
</gene>
<dbReference type="AlphaFoldDB" id="A0A1I4BIS3"/>
<keyword evidence="2" id="KW-1185">Reference proteome</keyword>
<evidence type="ECO:0000313" key="1">
    <source>
        <dbReference type="EMBL" id="SFK67899.1"/>
    </source>
</evidence>
<protein>
    <submittedName>
        <fullName evidence="1">Uncharacterized protein</fullName>
    </submittedName>
</protein>
<proteinExistence type="predicted"/>
<dbReference type="Proteomes" id="UP000199533">
    <property type="component" value="Unassembled WGS sequence"/>
</dbReference>
<sequence>MLEACTRRLIATEELNQDEVDKLLRRPSAVKIFRRKTDNYFIFLKFTVWTPLVLKLNTERELS</sequence>
<organism evidence="1 2">
    <name type="scientific">Nitrosomonas aestuarii</name>
    <dbReference type="NCBI Taxonomy" id="52441"/>
    <lineage>
        <taxon>Bacteria</taxon>
        <taxon>Pseudomonadati</taxon>
        <taxon>Pseudomonadota</taxon>
        <taxon>Betaproteobacteria</taxon>
        <taxon>Nitrosomonadales</taxon>
        <taxon>Nitrosomonadaceae</taxon>
        <taxon>Nitrosomonas</taxon>
    </lineage>
</organism>
<dbReference type="EMBL" id="FOSP01000012">
    <property type="protein sequence ID" value="SFK67899.1"/>
    <property type="molecule type" value="Genomic_DNA"/>
</dbReference>
<dbReference type="STRING" id="52441.SAMN05216302_101226"/>